<dbReference type="PANTHER" id="PTHR30006:SF24">
    <property type="entry name" value="SLL0237 PROTEIN"/>
    <property type="match status" value="1"/>
</dbReference>
<dbReference type="OrthoDB" id="9769319at2"/>
<sequence>MRRYPRFSLFCRLLLGGVWPVLAGCAKPTSEVVVYTSVDQVFAEPVLRDFEKQTGITVRPVFDTEETKSTGVVNRLIAEAANPQADVFWSGDPLRADLLKQRGITTAYASPAGADIKPIFKDPAGHWTGFSARARVLLVNTDKLKPAEWPTSILDLAKPRYRDQVAIANPLFGTTSFHVAALFAQLGEVKTRQFLSDLRRNGVEVAASNGDVKKRVVQGEVTMGLTDSDDANEARKDGAPVQVVFLDQQGFGNLIVPNTVSLLKGSPHPDNGKKLIDYLLSRETEAKLARSCAQMPLHAGVAVPATVPSLDKIVPLAVDYGTTARLLETHKTYLKQWAESR</sequence>
<protein>
    <submittedName>
        <fullName evidence="3">Extracellular solute-binding protein family 1</fullName>
    </submittedName>
</protein>
<dbReference type="RefSeq" id="WP_084444775.1">
    <property type="nucleotide sequence ID" value="NZ_FWWW01000059.1"/>
</dbReference>
<feature type="signal peptide" evidence="2">
    <location>
        <begin position="1"/>
        <end position="23"/>
    </location>
</feature>
<evidence type="ECO:0000313" key="3">
    <source>
        <dbReference type="EMBL" id="SMB92545.1"/>
    </source>
</evidence>
<organism evidence="3 4">
    <name type="scientific">Hymenobacter roseosalivarius DSM 11622</name>
    <dbReference type="NCBI Taxonomy" id="645990"/>
    <lineage>
        <taxon>Bacteria</taxon>
        <taxon>Pseudomonadati</taxon>
        <taxon>Bacteroidota</taxon>
        <taxon>Cytophagia</taxon>
        <taxon>Cytophagales</taxon>
        <taxon>Hymenobacteraceae</taxon>
        <taxon>Hymenobacter</taxon>
    </lineage>
</organism>
<dbReference type="Pfam" id="PF13343">
    <property type="entry name" value="SBP_bac_6"/>
    <property type="match status" value="1"/>
</dbReference>
<keyword evidence="1 2" id="KW-0732">Signal</keyword>
<dbReference type="STRING" id="645990.SAMN00120144_4183"/>
<evidence type="ECO:0000256" key="2">
    <source>
        <dbReference type="SAM" id="SignalP"/>
    </source>
</evidence>
<dbReference type="Proteomes" id="UP000192266">
    <property type="component" value="Unassembled WGS sequence"/>
</dbReference>
<dbReference type="CDD" id="cd13518">
    <property type="entry name" value="PBP2_Fe3_thiamine_like"/>
    <property type="match status" value="1"/>
</dbReference>
<dbReference type="PIRSF" id="PIRSF002825">
    <property type="entry name" value="CfbpA"/>
    <property type="match status" value="1"/>
</dbReference>
<evidence type="ECO:0000256" key="1">
    <source>
        <dbReference type="ARBA" id="ARBA00022729"/>
    </source>
</evidence>
<dbReference type="PANTHER" id="PTHR30006">
    <property type="entry name" value="THIAMINE-BINDING PERIPLASMIC PROTEIN-RELATED"/>
    <property type="match status" value="1"/>
</dbReference>
<feature type="chain" id="PRO_5012709534" evidence="2">
    <location>
        <begin position="24"/>
        <end position="341"/>
    </location>
</feature>
<keyword evidence="4" id="KW-1185">Reference proteome</keyword>
<dbReference type="EMBL" id="FWWW01000059">
    <property type="protein sequence ID" value="SMB92545.1"/>
    <property type="molecule type" value="Genomic_DNA"/>
</dbReference>
<name>A0A1W1VGP5_9BACT</name>
<reference evidence="3 4" key="1">
    <citation type="submission" date="2017-04" db="EMBL/GenBank/DDBJ databases">
        <authorList>
            <person name="Afonso C.L."/>
            <person name="Miller P.J."/>
            <person name="Scott M.A."/>
            <person name="Spackman E."/>
            <person name="Goraichik I."/>
            <person name="Dimitrov K.M."/>
            <person name="Suarez D.L."/>
            <person name="Swayne D.E."/>
        </authorList>
    </citation>
    <scope>NUCLEOTIDE SEQUENCE [LARGE SCALE GENOMIC DNA]</scope>
    <source>
        <strain evidence="3 4">DSM 11622</strain>
    </source>
</reference>
<gene>
    <name evidence="3" type="ORF">SAMN00120144_4183</name>
</gene>
<dbReference type="PROSITE" id="PS51257">
    <property type="entry name" value="PROKAR_LIPOPROTEIN"/>
    <property type="match status" value="1"/>
</dbReference>
<evidence type="ECO:0000313" key="4">
    <source>
        <dbReference type="Proteomes" id="UP000192266"/>
    </source>
</evidence>
<dbReference type="AlphaFoldDB" id="A0A1W1VGP5"/>
<proteinExistence type="predicted"/>
<dbReference type="InterPro" id="IPR026045">
    <property type="entry name" value="Ferric-bd"/>
</dbReference>
<dbReference type="Gene3D" id="3.40.190.10">
    <property type="entry name" value="Periplasmic binding protein-like II"/>
    <property type="match status" value="2"/>
</dbReference>
<accession>A0A1W1VGP5</accession>
<dbReference type="SUPFAM" id="SSF53850">
    <property type="entry name" value="Periplasmic binding protein-like II"/>
    <property type="match status" value="1"/>
</dbReference>